<reference evidence="9" key="1">
    <citation type="submission" date="2022-10" db="EMBL/GenBank/DDBJ databases">
        <title>Characterization and whole genome sequencing of a new Roseateles species, isolated from fresh water.</title>
        <authorList>
            <person name="Guliayeva D.Y."/>
            <person name="Akhremchuk A.E."/>
            <person name="Sikolenko M.A."/>
            <person name="Valentovich L.N."/>
            <person name="Sidarenka A.V."/>
        </authorList>
    </citation>
    <scope>NUCLEOTIDE SEQUENCE</scope>
    <source>
        <strain evidence="9">BIM B-1768</strain>
    </source>
</reference>
<dbReference type="Pfam" id="PF01565">
    <property type="entry name" value="FAD_binding_4"/>
    <property type="match status" value="1"/>
</dbReference>
<accession>A0ABY6B187</accession>
<dbReference type="InterPro" id="IPR016171">
    <property type="entry name" value="Vanillyl_alc_oxidase_C-sub2"/>
</dbReference>
<sequence>MNAPRDPLLHHVPELLPRLLPTAMLEALRERFGARCSTALALREQHGRDESPFDVPPPEAVVFAESNEDIAAVLALANAHRVPVIPYGAGTSLEGHLLAVQGGISLDVSRMNRILRIHPEDLTATVQAGVTRNQLNAEIRQQGLFFPIDPGADASLGGMAATRASGTNAVRYGTMKENVLGLTVATPDGRLLPTGSRARKSSAGYDLTRLYVGSEGTLGVICDVTVRLYPLPEAVSAAVCSFASIDAAVRTTIAIIQMGVPIARCELLDAHAVRAVNRHDKLTLREAPMLLMEFHGSEASVAEQAALVQEIAREHDGTDFEWATTPEDRTRLWAARHHAYLSALQMKPGCRCVTTDTCVPISQLAASIQASIDEVEASGLPYFIVGHVGDGNFHMGYLIDPAIPAERATAERLSAQMVSRAIRLEGTCTGEHGIGLHKQGFLLAEAGEDAVDQMRTIKRALDPNNIMNPGKIFG</sequence>
<keyword evidence="3" id="KW-0285">Flavoprotein</keyword>
<evidence type="ECO:0000256" key="1">
    <source>
        <dbReference type="ARBA" id="ARBA00001974"/>
    </source>
</evidence>
<feature type="domain" description="FAD-binding PCMH-type" evidence="8">
    <location>
        <begin position="53"/>
        <end position="231"/>
    </location>
</feature>
<dbReference type="InterPro" id="IPR036318">
    <property type="entry name" value="FAD-bd_PCMH-like_sf"/>
</dbReference>
<protein>
    <recommendedName>
        <fullName evidence="7">D-lactate dehydrogenase (cytochrome)</fullName>
        <ecNumber evidence="7">1.1.2.4</ecNumber>
    </recommendedName>
</protein>
<name>A0ABY6B187_9BURK</name>
<dbReference type="InterPro" id="IPR016166">
    <property type="entry name" value="FAD-bd_PCMH"/>
</dbReference>
<dbReference type="Proteomes" id="UP001064933">
    <property type="component" value="Chromosome"/>
</dbReference>
<evidence type="ECO:0000256" key="2">
    <source>
        <dbReference type="ARBA" id="ARBA00008000"/>
    </source>
</evidence>
<dbReference type="InterPro" id="IPR006094">
    <property type="entry name" value="Oxid_FAD_bind_N"/>
</dbReference>
<evidence type="ECO:0000313" key="9">
    <source>
        <dbReference type="EMBL" id="UXH78459.1"/>
    </source>
</evidence>
<dbReference type="Gene3D" id="1.10.45.10">
    <property type="entry name" value="Vanillyl-alcohol Oxidase, Chain A, domain 4"/>
    <property type="match status" value="1"/>
</dbReference>
<dbReference type="EMBL" id="CP104562">
    <property type="protein sequence ID" value="UXH78459.1"/>
    <property type="molecule type" value="Genomic_DNA"/>
</dbReference>
<dbReference type="InterPro" id="IPR016169">
    <property type="entry name" value="FAD-bd_PCMH_sub2"/>
</dbReference>
<dbReference type="Gene3D" id="3.30.70.2740">
    <property type="match status" value="1"/>
</dbReference>
<dbReference type="InterPro" id="IPR016164">
    <property type="entry name" value="FAD-linked_Oxase-like_C"/>
</dbReference>
<evidence type="ECO:0000256" key="7">
    <source>
        <dbReference type="ARBA" id="ARBA00038897"/>
    </source>
</evidence>
<comment type="cofactor">
    <cofactor evidence="1">
        <name>FAD</name>
        <dbReference type="ChEBI" id="CHEBI:57692"/>
    </cofactor>
</comment>
<dbReference type="PANTHER" id="PTHR11748">
    <property type="entry name" value="D-LACTATE DEHYDROGENASE"/>
    <property type="match status" value="1"/>
</dbReference>
<evidence type="ECO:0000256" key="3">
    <source>
        <dbReference type="ARBA" id="ARBA00022630"/>
    </source>
</evidence>
<keyword evidence="6" id="KW-0560">Oxidoreductase</keyword>
<gene>
    <name evidence="9" type="ORF">N4261_00505</name>
</gene>
<evidence type="ECO:0000259" key="8">
    <source>
        <dbReference type="PROSITE" id="PS51387"/>
    </source>
</evidence>
<proteinExistence type="inferred from homology"/>
<evidence type="ECO:0000256" key="5">
    <source>
        <dbReference type="ARBA" id="ARBA00022946"/>
    </source>
</evidence>
<dbReference type="PANTHER" id="PTHR11748:SF111">
    <property type="entry name" value="D-LACTATE DEHYDROGENASE, MITOCHONDRIAL-RELATED"/>
    <property type="match status" value="1"/>
</dbReference>
<keyword evidence="10" id="KW-1185">Reference proteome</keyword>
<dbReference type="SUPFAM" id="SSF56176">
    <property type="entry name" value="FAD-binding/transporter-associated domain-like"/>
    <property type="match status" value="1"/>
</dbReference>
<keyword evidence="5" id="KW-0809">Transit peptide</keyword>
<evidence type="ECO:0000256" key="4">
    <source>
        <dbReference type="ARBA" id="ARBA00022827"/>
    </source>
</evidence>
<comment type="similarity">
    <text evidence="2">Belongs to the FAD-binding oxidoreductase/transferase type 4 family.</text>
</comment>
<keyword evidence="4" id="KW-0274">FAD</keyword>
<dbReference type="InterPro" id="IPR004113">
    <property type="entry name" value="FAD-bd_oxidored_4_C"/>
</dbReference>
<evidence type="ECO:0000256" key="6">
    <source>
        <dbReference type="ARBA" id="ARBA00023002"/>
    </source>
</evidence>
<organism evidence="9 10">
    <name type="scientific">Roseateles amylovorans</name>
    <dbReference type="NCBI Taxonomy" id="2978473"/>
    <lineage>
        <taxon>Bacteria</taxon>
        <taxon>Pseudomonadati</taxon>
        <taxon>Pseudomonadota</taxon>
        <taxon>Betaproteobacteria</taxon>
        <taxon>Burkholderiales</taxon>
        <taxon>Sphaerotilaceae</taxon>
        <taxon>Roseateles</taxon>
    </lineage>
</organism>
<dbReference type="EC" id="1.1.2.4" evidence="7"/>
<dbReference type="Pfam" id="PF02913">
    <property type="entry name" value="FAD-oxidase_C"/>
    <property type="match status" value="1"/>
</dbReference>
<dbReference type="RefSeq" id="WP_261758253.1">
    <property type="nucleotide sequence ID" value="NZ_CP104562.2"/>
</dbReference>
<dbReference type="Gene3D" id="3.30.465.10">
    <property type="match status" value="1"/>
</dbReference>
<dbReference type="PROSITE" id="PS51387">
    <property type="entry name" value="FAD_PCMH"/>
    <property type="match status" value="1"/>
</dbReference>
<dbReference type="SUPFAM" id="SSF55103">
    <property type="entry name" value="FAD-linked oxidases, C-terminal domain"/>
    <property type="match status" value="1"/>
</dbReference>
<evidence type="ECO:0000313" key="10">
    <source>
        <dbReference type="Proteomes" id="UP001064933"/>
    </source>
</evidence>